<dbReference type="EMBL" id="JBHMDG010000012">
    <property type="protein sequence ID" value="MFB9313376.1"/>
    <property type="molecule type" value="Genomic_DNA"/>
</dbReference>
<keyword evidence="4" id="KW-1185">Reference proteome</keyword>
<dbReference type="RefSeq" id="WP_140007980.1">
    <property type="nucleotide sequence ID" value="NZ_JBHMDG010000012.1"/>
</dbReference>
<dbReference type="InterPro" id="IPR032466">
    <property type="entry name" value="Metal_Hydrolase"/>
</dbReference>
<reference evidence="3 4" key="1">
    <citation type="submission" date="2024-09" db="EMBL/GenBank/DDBJ databases">
        <authorList>
            <person name="Sun Q."/>
            <person name="Mori K."/>
        </authorList>
    </citation>
    <scope>NUCLEOTIDE SEQUENCE [LARGE SCALE GENOMIC DNA]</scope>
    <source>
        <strain evidence="3 4">JCM 9626</strain>
    </source>
</reference>
<accession>A0ABV5K9F9</accession>
<keyword evidence="1" id="KW-0456">Lyase</keyword>
<dbReference type="Pfam" id="PF04909">
    <property type="entry name" value="Amidohydro_2"/>
    <property type="match status" value="1"/>
</dbReference>
<comment type="caution">
    <text evidence="3">The sequence shown here is derived from an EMBL/GenBank/DDBJ whole genome shotgun (WGS) entry which is preliminary data.</text>
</comment>
<evidence type="ECO:0000256" key="1">
    <source>
        <dbReference type="ARBA" id="ARBA00023239"/>
    </source>
</evidence>
<dbReference type="PANTHER" id="PTHR21240">
    <property type="entry name" value="2-AMINO-3-CARBOXYLMUCONATE-6-SEMIALDEHYDE DECARBOXYLASE"/>
    <property type="match status" value="1"/>
</dbReference>
<evidence type="ECO:0000313" key="4">
    <source>
        <dbReference type="Proteomes" id="UP001589750"/>
    </source>
</evidence>
<gene>
    <name evidence="3" type="ORF">ACFFRI_10000</name>
</gene>
<sequence length="299" mass="32514">MTDPQVEPVEPVERTRAAWERLGLPGLIDVHAHFHPPAIERAVWRVFDQAGPLIGREWPIRYRQPVAERIALLRSFGVRRFTTLPYAHKPGVAGFLNDWSRDFAASVPEAVWSGTFYPEPEAGAYVAGLVADGVEIFKVHQQVGGFHLDDPLLTPVWGTLADAGTPVLVHAGSGPVGTEFTGPASMSRLLASYPRLTVVVAHLGAPECLDFARLAARYDRVHLDTSMAVSPFFGDHLGPEVVAALADLQPRVLWGSDFPTLPFPYVDQLDALAALGLGDDWLRDVLWHNGAALLGVEGA</sequence>
<proteinExistence type="predicted"/>
<protein>
    <submittedName>
        <fullName evidence="3">Amidohydrolase family protein</fullName>
    </submittedName>
</protein>
<dbReference type="InterPro" id="IPR006680">
    <property type="entry name" value="Amidohydro-rel"/>
</dbReference>
<organism evidence="3 4">
    <name type="scientific">Nocardioides plantarum</name>
    <dbReference type="NCBI Taxonomy" id="29299"/>
    <lineage>
        <taxon>Bacteria</taxon>
        <taxon>Bacillati</taxon>
        <taxon>Actinomycetota</taxon>
        <taxon>Actinomycetes</taxon>
        <taxon>Propionibacteriales</taxon>
        <taxon>Nocardioidaceae</taxon>
        <taxon>Nocardioides</taxon>
    </lineage>
</organism>
<evidence type="ECO:0000259" key="2">
    <source>
        <dbReference type="Pfam" id="PF04909"/>
    </source>
</evidence>
<name>A0ABV5K9F9_9ACTN</name>
<dbReference type="Proteomes" id="UP001589750">
    <property type="component" value="Unassembled WGS sequence"/>
</dbReference>
<dbReference type="CDD" id="cd01292">
    <property type="entry name" value="metallo-dependent_hydrolases"/>
    <property type="match status" value="1"/>
</dbReference>
<feature type="domain" description="Amidohydrolase-related" evidence="2">
    <location>
        <begin position="28"/>
        <end position="295"/>
    </location>
</feature>
<evidence type="ECO:0000313" key="3">
    <source>
        <dbReference type="EMBL" id="MFB9313376.1"/>
    </source>
</evidence>
<dbReference type="Gene3D" id="3.20.20.140">
    <property type="entry name" value="Metal-dependent hydrolases"/>
    <property type="match status" value="1"/>
</dbReference>
<dbReference type="InterPro" id="IPR032465">
    <property type="entry name" value="ACMSD"/>
</dbReference>
<dbReference type="PANTHER" id="PTHR21240:SF28">
    <property type="entry name" value="ISO-OROTATE DECARBOXYLASE (EUROFUNG)"/>
    <property type="match status" value="1"/>
</dbReference>
<dbReference type="SUPFAM" id="SSF51556">
    <property type="entry name" value="Metallo-dependent hydrolases"/>
    <property type="match status" value="1"/>
</dbReference>